<dbReference type="GO" id="GO:0008817">
    <property type="term" value="F:corrinoid adenosyltransferase activity"/>
    <property type="evidence" value="ECO:0007669"/>
    <property type="project" value="InterPro"/>
</dbReference>
<gene>
    <name evidence="1" type="ORF">A3C12_02965</name>
</gene>
<dbReference type="PIRSF" id="PIRSF015617">
    <property type="entry name" value="Adensltrnsf_CobA"/>
    <property type="match status" value="1"/>
</dbReference>
<dbReference type="SUPFAM" id="SSF52540">
    <property type="entry name" value="P-loop containing nucleoside triphosphate hydrolases"/>
    <property type="match status" value="1"/>
</dbReference>
<dbReference type="InterPro" id="IPR027417">
    <property type="entry name" value="P-loop_NTPase"/>
</dbReference>
<dbReference type="Gene3D" id="3.40.50.300">
    <property type="entry name" value="P-loop containing nucleotide triphosphate hydrolases"/>
    <property type="match status" value="1"/>
</dbReference>
<sequence length="174" mass="19099">MLGAKSVIIVNTGNGKGKTTAALGAAMRAVGEGKRVLMIQFIKGPWKSGEDIFLPKFQIVKTGKGFVGILGDKLPIEEHQKAAEDGLALAKKEIISGNWDLIILDEINNALGLKLLKLEDVADFIERFPKDKHLILTGRDAPPELIERADIVTEMREIKHVFTEGVKAKRGIEY</sequence>
<protein>
    <submittedName>
        <fullName evidence="1">Cob(I)yrinic acid a,c-diamide adenosyltransferase</fullName>
    </submittedName>
</protein>
<keyword evidence="1" id="KW-0808">Transferase</keyword>
<evidence type="ECO:0000313" key="2">
    <source>
        <dbReference type="Proteomes" id="UP000178710"/>
    </source>
</evidence>
<dbReference type="NCBIfam" id="TIGR00708">
    <property type="entry name" value="cobA"/>
    <property type="match status" value="1"/>
</dbReference>
<name>A0A1G2KSH5_9BACT</name>
<accession>A0A1G2KSH5</accession>
<dbReference type="NCBIfam" id="NF004637">
    <property type="entry name" value="PRK05986.1"/>
    <property type="match status" value="1"/>
</dbReference>
<dbReference type="EMBL" id="MHQK01000027">
    <property type="protein sequence ID" value="OHA01421.1"/>
    <property type="molecule type" value="Genomic_DNA"/>
</dbReference>
<comment type="caution">
    <text evidence="1">The sequence shown here is derived from an EMBL/GenBank/DDBJ whole genome shotgun (WGS) entry which is preliminary data.</text>
</comment>
<dbReference type="AlphaFoldDB" id="A0A1G2KSH5"/>
<proteinExistence type="predicted"/>
<dbReference type="Pfam" id="PF02572">
    <property type="entry name" value="CobA_CobO_BtuR"/>
    <property type="match status" value="1"/>
</dbReference>
<dbReference type="CDD" id="cd00561">
    <property type="entry name" value="CobA_ACA"/>
    <property type="match status" value="1"/>
</dbReference>
<reference evidence="1 2" key="1">
    <citation type="journal article" date="2016" name="Nat. Commun.">
        <title>Thousands of microbial genomes shed light on interconnected biogeochemical processes in an aquifer system.</title>
        <authorList>
            <person name="Anantharaman K."/>
            <person name="Brown C.T."/>
            <person name="Hug L.A."/>
            <person name="Sharon I."/>
            <person name="Castelle C.J."/>
            <person name="Probst A.J."/>
            <person name="Thomas B.C."/>
            <person name="Singh A."/>
            <person name="Wilkins M.J."/>
            <person name="Karaoz U."/>
            <person name="Brodie E.L."/>
            <person name="Williams K.H."/>
            <person name="Hubbard S.S."/>
            <person name="Banfield J.F."/>
        </authorList>
    </citation>
    <scope>NUCLEOTIDE SEQUENCE [LARGE SCALE GENOMIC DNA]</scope>
</reference>
<dbReference type="Proteomes" id="UP000178710">
    <property type="component" value="Unassembled WGS sequence"/>
</dbReference>
<dbReference type="PANTHER" id="PTHR46638:SF1">
    <property type="entry name" value="CORRINOID ADENOSYLTRANSFERASE"/>
    <property type="match status" value="1"/>
</dbReference>
<dbReference type="InterPro" id="IPR003724">
    <property type="entry name" value="CblAdoTrfase_CobA"/>
</dbReference>
<organism evidence="1 2">
    <name type="scientific">Candidatus Sungbacteria bacterium RIFCSPHIGHO2_02_FULL_49_20</name>
    <dbReference type="NCBI Taxonomy" id="1802272"/>
    <lineage>
        <taxon>Bacteria</taxon>
        <taxon>Candidatus Sungiibacteriota</taxon>
    </lineage>
</organism>
<evidence type="ECO:0000313" key="1">
    <source>
        <dbReference type="EMBL" id="OHA01421.1"/>
    </source>
</evidence>
<dbReference type="GO" id="GO:0005524">
    <property type="term" value="F:ATP binding"/>
    <property type="evidence" value="ECO:0007669"/>
    <property type="project" value="InterPro"/>
</dbReference>
<dbReference type="GO" id="GO:0009236">
    <property type="term" value="P:cobalamin biosynthetic process"/>
    <property type="evidence" value="ECO:0007669"/>
    <property type="project" value="InterPro"/>
</dbReference>
<dbReference type="PANTHER" id="PTHR46638">
    <property type="entry name" value="CORRINOID ADENOSYLTRANSFERASE"/>
    <property type="match status" value="1"/>
</dbReference>